<dbReference type="HOGENOM" id="CLU_3105903_0_0_1"/>
<organism evidence="1 2">
    <name type="scientific">Amanita muscaria (strain Koide BX008)</name>
    <dbReference type="NCBI Taxonomy" id="946122"/>
    <lineage>
        <taxon>Eukaryota</taxon>
        <taxon>Fungi</taxon>
        <taxon>Dikarya</taxon>
        <taxon>Basidiomycota</taxon>
        <taxon>Agaricomycotina</taxon>
        <taxon>Agaricomycetes</taxon>
        <taxon>Agaricomycetidae</taxon>
        <taxon>Agaricales</taxon>
        <taxon>Pluteineae</taxon>
        <taxon>Amanitaceae</taxon>
        <taxon>Amanita</taxon>
    </lineage>
</organism>
<name>A0A0C2RUC5_AMAMK</name>
<gene>
    <name evidence="1" type="ORF">M378DRAFT_19493</name>
</gene>
<dbReference type="EMBL" id="KN819219">
    <property type="protein sequence ID" value="KIL53840.1"/>
    <property type="molecule type" value="Genomic_DNA"/>
</dbReference>
<accession>A0A0C2RUC5</accession>
<dbReference type="InParanoid" id="A0A0C2RUC5"/>
<reference evidence="1 2" key="1">
    <citation type="submission" date="2014-04" db="EMBL/GenBank/DDBJ databases">
        <title>Evolutionary Origins and Diversification of the Mycorrhizal Mutualists.</title>
        <authorList>
            <consortium name="DOE Joint Genome Institute"/>
            <consortium name="Mycorrhizal Genomics Consortium"/>
            <person name="Kohler A."/>
            <person name="Kuo A."/>
            <person name="Nagy L.G."/>
            <person name="Floudas D."/>
            <person name="Copeland A."/>
            <person name="Barry K.W."/>
            <person name="Cichocki N."/>
            <person name="Veneault-Fourrey C."/>
            <person name="LaButti K."/>
            <person name="Lindquist E.A."/>
            <person name="Lipzen A."/>
            <person name="Lundell T."/>
            <person name="Morin E."/>
            <person name="Murat C."/>
            <person name="Riley R."/>
            <person name="Ohm R."/>
            <person name="Sun H."/>
            <person name="Tunlid A."/>
            <person name="Henrissat B."/>
            <person name="Grigoriev I.V."/>
            <person name="Hibbett D.S."/>
            <person name="Martin F."/>
        </authorList>
    </citation>
    <scope>NUCLEOTIDE SEQUENCE [LARGE SCALE GENOMIC DNA]</scope>
    <source>
        <strain evidence="1 2">Koide BX008</strain>
    </source>
</reference>
<proteinExistence type="predicted"/>
<keyword evidence="2" id="KW-1185">Reference proteome</keyword>
<dbReference type="AlphaFoldDB" id="A0A0C2RUC5"/>
<evidence type="ECO:0000313" key="2">
    <source>
        <dbReference type="Proteomes" id="UP000054549"/>
    </source>
</evidence>
<protein>
    <submittedName>
        <fullName evidence="1">Uncharacterized protein</fullName>
    </submittedName>
</protein>
<evidence type="ECO:0000313" key="1">
    <source>
        <dbReference type="EMBL" id="KIL53840.1"/>
    </source>
</evidence>
<sequence>MSSQSQFHNDLANIKCSEKLLQYRLGASTCADKSTGLVVSFPELISDKNVR</sequence>
<dbReference type="Proteomes" id="UP000054549">
    <property type="component" value="Unassembled WGS sequence"/>
</dbReference>